<proteinExistence type="predicted"/>
<sequence length="71" mass="8395">MNEIDTNGGMGHPIYPMKFEYVRIWLEKPQPQQQLLQRRLEEKRPCAPQKNSNYDPGEYTGSPGQRKFRSK</sequence>
<evidence type="ECO:0000256" key="1">
    <source>
        <dbReference type="SAM" id="MobiDB-lite"/>
    </source>
</evidence>
<reference evidence="2 3" key="1">
    <citation type="submission" date="2024-03" db="EMBL/GenBank/DDBJ databases">
        <title>Adaptation during the transition from Ophiocordyceps entomopathogen to insect associate is accompanied by gene loss and intensified selection.</title>
        <authorList>
            <person name="Ward C.M."/>
            <person name="Onetto C.A."/>
            <person name="Borneman A.R."/>
        </authorList>
    </citation>
    <scope>NUCLEOTIDE SEQUENCE [LARGE SCALE GENOMIC DNA]</scope>
    <source>
        <strain evidence="2">AWRI1</strain>
        <tissue evidence="2">Single Adult Female</tissue>
    </source>
</reference>
<dbReference type="AlphaFoldDB" id="A0AAN9YBA7"/>
<organism evidence="2 3">
    <name type="scientific">Parthenolecanium corni</name>
    <dbReference type="NCBI Taxonomy" id="536013"/>
    <lineage>
        <taxon>Eukaryota</taxon>
        <taxon>Metazoa</taxon>
        <taxon>Ecdysozoa</taxon>
        <taxon>Arthropoda</taxon>
        <taxon>Hexapoda</taxon>
        <taxon>Insecta</taxon>
        <taxon>Pterygota</taxon>
        <taxon>Neoptera</taxon>
        <taxon>Paraneoptera</taxon>
        <taxon>Hemiptera</taxon>
        <taxon>Sternorrhyncha</taxon>
        <taxon>Coccoidea</taxon>
        <taxon>Coccidae</taxon>
        <taxon>Parthenolecanium</taxon>
    </lineage>
</organism>
<protein>
    <submittedName>
        <fullName evidence="2">Uncharacterized protein</fullName>
    </submittedName>
</protein>
<dbReference type="Proteomes" id="UP001367676">
    <property type="component" value="Unassembled WGS sequence"/>
</dbReference>
<evidence type="ECO:0000313" key="3">
    <source>
        <dbReference type="Proteomes" id="UP001367676"/>
    </source>
</evidence>
<feature type="region of interest" description="Disordered" evidence="1">
    <location>
        <begin position="38"/>
        <end position="71"/>
    </location>
</feature>
<gene>
    <name evidence="2" type="ORF">V9T40_006108</name>
</gene>
<name>A0AAN9YBA7_9HEMI</name>
<comment type="caution">
    <text evidence="2">The sequence shown here is derived from an EMBL/GenBank/DDBJ whole genome shotgun (WGS) entry which is preliminary data.</text>
</comment>
<dbReference type="EMBL" id="JBBCAQ010000003">
    <property type="protein sequence ID" value="KAK7604922.1"/>
    <property type="molecule type" value="Genomic_DNA"/>
</dbReference>
<evidence type="ECO:0000313" key="2">
    <source>
        <dbReference type="EMBL" id="KAK7604922.1"/>
    </source>
</evidence>
<keyword evidence="3" id="KW-1185">Reference proteome</keyword>
<accession>A0AAN9YBA7</accession>